<dbReference type="InterPro" id="IPR026487">
    <property type="entry name" value="CHP04141"/>
</dbReference>
<dbReference type="RefSeq" id="WP_113935065.1">
    <property type="nucleotide sequence ID" value="NZ_JACCEU010000014.1"/>
</dbReference>
<organism evidence="1 2">
    <name type="scientific">Eoetvoesiella caeni</name>
    <dbReference type="NCBI Taxonomy" id="645616"/>
    <lineage>
        <taxon>Bacteria</taxon>
        <taxon>Pseudomonadati</taxon>
        <taxon>Pseudomonadota</taxon>
        <taxon>Betaproteobacteria</taxon>
        <taxon>Burkholderiales</taxon>
        <taxon>Alcaligenaceae</taxon>
        <taxon>Eoetvoesiella</taxon>
    </lineage>
</organism>
<protein>
    <submittedName>
        <fullName evidence="1">Uncharacterized protein (TIGR04141 family)</fullName>
    </submittedName>
</protein>
<dbReference type="EMBL" id="QNRQ01000018">
    <property type="protein sequence ID" value="RBP35231.1"/>
    <property type="molecule type" value="Genomic_DNA"/>
</dbReference>
<name>A0A366H1V5_9BURK</name>
<sequence>MAQRHEKLGIKQTIQKEWMDLTVRMMLAGLSETEIRSELDDYLSTQKQSGGVGRRGEKTYGMAISLLASWFAPERDLRSFRDDALTLAKNIKPTEWLPLHWAVISASYPFWLNVAKQTGRLLNLQDQITQAQVFNRLKEKYGDRETVGFSFTRNKNGVRPVIESDDYIDTIPDLAHLTVEGLKRDRLFVHDVDGDITEHSVYRCIYFEILDGDKTKIIFDGKWYEVDATFIGRVAETLDLVPISTLPFPTVEIWEEDGKSKIESEGDYNIRAAAAYGYFLLDKRLVKTNRTTSPIELCDLLTPAKQLVHVKHRKGGSAGLSHLFAQGGVAAEIMLGDKAFRKKARTVLRGVNLAAQGLIRLAKPSRRRASRSICMSRILRRSPGVWMLRGRPWMASSAAGGGDGFIVEDGRLAAAVRWALRQRYSVIAKVLRCTVRPAAARSSSTAACGTPAANSASIIGNSARSWAERLMRGSRPESTAR</sequence>
<dbReference type="AlphaFoldDB" id="A0A366H1V5"/>
<evidence type="ECO:0000313" key="1">
    <source>
        <dbReference type="EMBL" id="RBP35231.1"/>
    </source>
</evidence>
<dbReference type="Proteomes" id="UP000253628">
    <property type="component" value="Unassembled WGS sequence"/>
</dbReference>
<dbReference type="OrthoDB" id="6401683at2"/>
<dbReference type="NCBIfam" id="TIGR04141">
    <property type="entry name" value="TIGR04141 family sporadically distributed protein"/>
    <property type="match status" value="1"/>
</dbReference>
<keyword evidence="2" id="KW-1185">Reference proteome</keyword>
<dbReference type="Pfam" id="PF19614">
    <property type="entry name" value="DUF6119"/>
    <property type="match status" value="1"/>
</dbReference>
<proteinExistence type="predicted"/>
<reference evidence="1 2" key="1">
    <citation type="submission" date="2018-06" db="EMBL/GenBank/DDBJ databases">
        <title>Genomic Encyclopedia of Type Strains, Phase IV (KMG-IV): sequencing the most valuable type-strain genomes for metagenomic binning, comparative biology and taxonomic classification.</title>
        <authorList>
            <person name="Goeker M."/>
        </authorList>
    </citation>
    <scope>NUCLEOTIDE SEQUENCE [LARGE SCALE GENOMIC DNA]</scope>
    <source>
        <strain evidence="1 2">DSM 25520</strain>
    </source>
</reference>
<comment type="caution">
    <text evidence="1">The sequence shown here is derived from an EMBL/GenBank/DDBJ whole genome shotgun (WGS) entry which is preliminary data.</text>
</comment>
<gene>
    <name evidence="1" type="ORF">DFR37_1185</name>
</gene>
<accession>A0A366H1V5</accession>
<evidence type="ECO:0000313" key="2">
    <source>
        <dbReference type="Proteomes" id="UP000253628"/>
    </source>
</evidence>